<feature type="repeat" description="WD" evidence="9">
    <location>
        <begin position="143"/>
        <end position="178"/>
    </location>
</feature>
<dbReference type="Gene3D" id="1.25.40.1030">
    <property type="match status" value="1"/>
</dbReference>
<dbReference type="PROSITE" id="PS50294">
    <property type="entry name" value="WD_REPEATS_REGION"/>
    <property type="match status" value="1"/>
</dbReference>
<evidence type="ECO:0000256" key="7">
    <source>
        <dbReference type="ARBA" id="ARBA00022892"/>
    </source>
</evidence>
<evidence type="ECO:0000256" key="3">
    <source>
        <dbReference type="ARBA" id="ARBA00022448"/>
    </source>
</evidence>
<dbReference type="GO" id="GO:0070971">
    <property type="term" value="C:endoplasmic reticulum exit site"/>
    <property type="evidence" value="ECO:0007669"/>
    <property type="project" value="TreeGrafter"/>
</dbReference>
<feature type="compositionally biased region" description="Low complexity" evidence="10">
    <location>
        <begin position="522"/>
        <end position="545"/>
    </location>
</feature>
<sequence>MSYAAYAGGDAYEVPHGAAAAAPSGRFPVLKEVSTSSTVAWCPLRSHPALLAAGTVTGTIDDSFQTSSRLQIFDASLADPHQEMPLLGQAKVKDVDFVRLGWGKKGSSDGSYGLIAGGMSDGSVLFWNARDLIEGSHRAPVVAKRHAGPVAGLAFHPTEPNLIASGAEAELLIWDLKNPSSPTCSPYVHNSTDRSGIVDLAWNMKVPHILACSTSAGATNVWNLKEKRAIFSFHEASHRHISATAVAWDPSDARQLVVAYASPVAEVWDLRYALQPLVVLQNGHSRGSILTAAWSQHDSTIIVTSGEDAQTCMWNARDGSLLDSVKDPGTTFSMRWHPFNPELLATSTYEGKVAVRSLSNTGSHVPAWKGHPCGAIFGFGSRLVSFGNGRSPGAVRIHKVSTEPEFVRVASEFQDSVSRMSDLRALCALKMAQVGDDPDEQATWEFLQMSFEPDARARYLSRLGFAVPESARSPASSESEPPPPRGARPVQHPRIDEVSDEDFFTQLSRDEKSHEADPGRLSPTSNGPTSPSRSSSPTAARAPPAVEDDAEHMSPVDTSINNALVVGDLPGAARFCAKHDRMADALLIASLGDAALQAEIHALYIAQHRKHYIRSVAACVAGKDDMRAYVSRSDLGRWRETLALILTYAAPGDFVDIVRVLVDRLDRAGQANAAVTCCLCSRDLDGAAAQWQKQRQQRQGQARSPVDALQSAVEKLFVMARATGLPVGAQASGLYSEYAGLLSAQGATSEALAFLQLTGGSAGELAYRIYYSDVPPAGFAPPPQPFPVRPVASSSHGARVAPPDSRRPAASGYARKAVSPGPAYMKQPQQAAAGFAAQDRRPVSVPPPSSAAAAAGCLVVARATGAVPRARSTTWARRPRPRSPHVGIVGVGVTRTDGVAPGAPHAGPPRATAAARCCRPARSPAVPSWRALLPGAVQPGGTTTAGALARSRIVDADPPSDTSTTTTNSTWATRSTTISTRATGSTTTTISTRATGPTTTISTWATGSTTWATGSDPPTSRTWAAGSTSSRTRAAAATAGSNPPSGTRAAATAVLDGSRVPTTPFRGPAAPPPPHASFSGPPPPHASFSGPPPSSARRPFPLAADPSSRGAPHRPVNGALSSPAHRPAAASPPSSSFFSEQAPAPDVHRQRPPSPVVPRRPPSPVTTAAEGAGAQDDLVEELRSALDAVASLCESPGDRDVVQAAQARFDGDLYDRVRRGQMSPEATRALARLAQALAARNKAGVTQANIALITDSWIEVKALLPNIKALVELCKKIFP</sequence>
<feature type="compositionally biased region" description="Low complexity" evidence="10">
    <location>
        <begin position="1003"/>
        <end position="1041"/>
    </location>
</feature>
<evidence type="ECO:0000256" key="10">
    <source>
        <dbReference type="SAM" id="MobiDB-lite"/>
    </source>
</evidence>
<dbReference type="InterPro" id="IPR001680">
    <property type="entry name" value="WD40_rpt"/>
</dbReference>
<evidence type="ECO:0000256" key="4">
    <source>
        <dbReference type="ARBA" id="ARBA00022574"/>
    </source>
</evidence>
<dbReference type="PANTHER" id="PTHR13923:SF11">
    <property type="entry name" value="SECRETORY 31, ISOFORM D"/>
    <property type="match status" value="1"/>
</dbReference>
<comment type="subcellular location">
    <subcellularLocation>
        <location evidence="1">Endoplasmic reticulum</location>
    </subcellularLocation>
</comment>
<feature type="domain" description="Sec16 Sec23-binding" evidence="11">
    <location>
        <begin position="560"/>
        <end position="685"/>
    </location>
</feature>
<dbReference type="GO" id="GO:0007029">
    <property type="term" value="P:endoplasmic reticulum organization"/>
    <property type="evidence" value="ECO:0007669"/>
    <property type="project" value="TreeGrafter"/>
</dbReference>
<name>A0A3P3YCZ7_PLABS</name>
<keyword evidence="7" id="KW-0931">ER-Golgi transport</keyword>
<dbReference type="GO" id="GO:0015031">
    <property type="term" value="P:protein transport"/>
    <property type="evidence" value="ECO:0007669"/>
    <property type="project" value="UniProtKB-KW"/>
</dbReference>
<dbReference type="GO" id="GO:0030127">
    <property type="term" value="C:COPII vesicle coat"/>
    <property type="evidence" value="ECO:0007669"/>
    <property type="project" value="TreeGrafter"/>
</dbReference>
<evidence type="ECO:0000313" key="13">
    <source>
        <dbReference type="Proteomes" id="UP000290189"/>
    </source>
</evidence>
<dbReference type="InterPro" id="IPR036322">
    <property type="entry name" value="WD40_repeat_dom_sf"/>
</dbReference>
<dbReference type="InterPro" id="IPR024298">
    <property type="entry name" value="Sec16_Sec23-bd"/>
</dbReference>
<keyword evidence="3" id="KW-0813">Transport</keyword>
<dbReference type="SUPFAM" id="SSF50978">
    <property type="entry name" value="WD40 repeat-like"/>
    <property type="match status" value="1"/>
</dbReference>
<dbReference type="Proteomes" id="UP000290189">
    <property type="component" value="Unassembled WGS sequence"/>
</dbReference>
<proteinExistence type="inferred from homology"/>
<feature type="compositionally biased region" description="Pro residues" evidence="10">
    <location>
        <begin position="1152"/>
        <end position="1164"/>
    </location>
</feature>
<protein>
    <recommendedName>
        <fullName evidence="11">Sec16 Sec23-binding domain-containing protein</fullName>
    </recommendedName>
</protein>
<keyword evidence="12" id="KW-0496">Mitochondrion</keyword>
<keyword evidence="5" id="KW-0677">Repeat</keyword>
<dbReference type="AlphaFoldDB" id="A0A3P3YCZ7"/>
<feature type="region of interest" description="Disordered" evidence="10">
    <location>
        <begin position="508"/>
        <end position="554"/>
    </location>
</feature>
<evidence type="ECO:0000256" key="8">
    <source>
        <dbReference type="ARBA" id="ARBA00022927"/>
    </source>
</evidence>
<feature type="compositionally biased region" description="Low complexity" evidence="10">
    <location>
        <begin position="1119"/>
        <end position="1145"/>
    </location>
</feature>
<dbReference type="Pfam" id="PF12931">
    <property type="entry name" value="TPR_Sec16"/>
    <property type="match status" value="1"/>
</dbReference>
<gene>
    <name evidence="12" type="ORF">PLBR_LOCUS5256</name>
</gene>
<feature type="region of interest" description="Disordered" evidence="10">
    <location>
        <begin position="870"/>
        <end position="889"/>
    </location>
</feature>
<feature type="region of interest" description="Disordered" evidence="10">
    <location>
        <begin position="468"/>
        <end position="496"/>
    </location>
</feature>
<evidence type="ECO:0000256" key="1">
    <source>
        <dbReference type="ARBA" id="ARBA00004240"/>
    </source>
</evidence>
<reference evidence="12 13" key="1">
    <citation type="submission" date="2018-03" db="EMBL/GenBank/DDBJ databases">
        <authorList>
            <person name="Fogelqvist J."/>
        </authorList>
    </citation>
    <scope>NUCLEOTIDE SEQUENCE [LARGE SCALE GENOMIC DNA]</scope>
</reference>
<keyword evidence="8" id="KW-0653">Protein transport</keyword>
<feature type="compositionally biased region" description="Low complexity" evidence="10">
    <location>
        <begin position="468"/>
        <end position="479"/>
    </location>
</feature>
<feature type="region of interest" description="Disordered" evidence="10">
    <location>
        <begin position="1003"/>
        <end position="1172"/>
    </location>
</feature>
<evidence type="ECO:0000256" key="6">
    <source>
        <dbReference type="ARBA" id="ARBA00022824"/>
    </source>
</evidence>
<dbReference type="Gene3D" id="2.130.10.10">
    <property type="entry name" value="YVTN repeat-like/Quinoprotein amine dehydrogenase"/>
    <property type="match status" value="1"/>
</dbReference>
<dbReference type="PROSITE" id="PS50082">
    <property type="entry name" value="WD_REPEATS_2"/>
    <property type="match status" value="1"/>
</dbReference>
<comment type="similarity">
    <text evidence="2">Belongs to the WD repeat SEC31 family.</text>
</comment>
<dbReference type="InterPro" id="IPR040251">
    <property type="entry name" value="SEC31-like"/>
</dbReference>
<feature type="region of interest" description="Disordered" evidence="10">
    <location>
        <begin position="782"/>
        <end position="821"/>
    </location>
</feature>
<dbReference type="InterPro" id="IPR015943">
    <property type="entry name" value="WD40/YVTN_repeat-like_dom_sf"/>
</dbReference>
<geneLocation type="mitochondrion" evidence="12"/>
<keyword evidence="6" id="KW-0256">Endoplasmic reticulum</keyword>
<evidence type="ECO:0000256" key="9">
    <source>
        <dbReference type="PROSITE-ProRule" id="PRU00221"/>
    </source>
</evidence>
<evidence type="ECO:0000313" key="12">
    <source>
        <dbReference type="EMBL" id="SPQ98041.1"/>
    </source>
</evidence>
<organism evidence="12 13">
    <name type="scientific">Plasmodiophora brassicae</name>
    <name type="common">Clubroot disease agent</name>
    <dbReference type="NCBI Taxonomy" id="37360"/>
    <lineage>
        <taxon>Eukaryota</taxon>
        <taxon>Sar</taxon>
        <taxon>Rhizaria</taxon>
        <taxon>Endomyxa</taxon>
        <taxon>Phytomyxea</taxon>
        <taxon>Plasmodiophorida</taxon>
        <taxon>Plasmodiophoridae</taxon>
        <taxon>Plasmodiophora</taxon>
    </lineage>
</organism>
<dbReference type="Gene3D" id="1.20.940.10">
    <property type="entry name" value="Functional domain of the splicing factor Prp18"/>
    <property type="match status" value="1"/>
</dbReference>
<accession>A0A3P3YCZ7</accession>
<evidence type="ECO:0000259" key="11">
    <source>
        <dbReference type="Pfam" id="PF12931"/>
    </source>
</evidence>
<feature type="compositionally biased region" description="Basic and acidic residues" evidence="10">
    <location>
        <begin position="508"/>
        <end position="518"/>
    </location>
</feature>
<dbReference type="GO" id="GO:0005198">
    <property type="term" value="F:structural molecule activity"/>
    <property type="evidence" value="ECO:0007669"/>
    <property type="project" value="TreeGrafter"/>
</dbReference>
<dbReference type="EMBL" id="OVEO01000008">
    <property type="protein sequence ID" value="SPQ98041.1"/>
    <property type="molecule type" value="Genomic_DNA"/>
</dbReference>
<feature type="compositionally biased region" description="Pro residues" evidence="10">
    <location>
        <begin position="1069"/>
        <end position="1094"/>
    </location>
</feature>
<evidence type="ECO:0000256" key="2">
    <source>
        <dbReference type="ARBA" id="ARBA00009358"/>
    </source>
</evidence>
<keyword evidence="4 9" id="KW-0853">WD repeat</keyword>
<dbReference type="SMART" id="SM00320">
    <property type="entry name" value="WD40"/>
    <property type="match status" value="5"/>
</dbReference>
<dbReference type="Pfam" id="PF00400">
    <property type="entry name" value="WD40"/>
    <property type="match status" value="1"/>
</dbReference>
<dbReference type="GO" id="GO:0090110">
    <property type="term" value="P:COPII-coated vesicle cargo loading"/>
    <property type="evidence" value="ECO:0007669"/>
    <property type="project" value="TreeGrafter"/>
</dbReference>
<evidence type="ECO:0000256" key="5">
    <source>
        <dbReference type="ARBA" id="ARBA00022737"/>
    </source>
</evidence>
<dbReference type="PANTHER" id="PTHR13923">
    <property type="entry name" value="SEC31-RELATED PROTEIN"/>
    <property type="match status" value="1"/>
</dbReference>